<accession>A0A164B6Y1</accession>
<keyword evidence="2" id="KW-1185">Reference proteome</keyword>
<organism evidence="1 2">
    <name type="scientific">Aeribacillus pallidus</name>
    <dbReference type="NCBI Taxonomy" id="33936"/>
    <lineage>
        <taxon>Bacteria</taxon>
        <taxon>Bacillati</taxon>
        <taxon>Bacillota</taxon>
        <taxon>Bacilli</taxon>
        <taxon>Bacillales</taxon>
        <taxon>Bacillaceae</taxon>
        <taxon>Aeribacillus</taxon>
    </lineage>
</organism>
<evidence type="ECO:0000313" key="2">
    <source>
        <dbReference type="Proteomes" id="UP000076476"/>
    </source>
</evidence>
<reference evidence="1 2" key="1">
    <citation type="submission" date="2016-04" db="EMBL/GenBank/DDBJ databases">
        <title>Draft genome sequence of Aeribacillus pallidus 8m3 from petroleum reservoir.</title>
        <authorList>
            <person name="Poltaraus A.B."/>
            <person name="Nazina T.N."/>
            <person name="Tourova T.P."/>
            <person name="Malakho S.M."/>
            <person name="Korshunova A.V."/>
            <person name="Sokolova D.S."/>
        </authorList>
    </citation>
    <scope>NUCLEOTIDE SEQUENCE [LARGE SCALE GENOMIC DNA]</scope>
    <source>
        <strain evidence="1 2">8m3</strain>
    </source>
</reference>
<evidence type="ECO:0000313" key="1">
    <source>
        <dbReference type="EMBL" id="KZN96155.1"/>
    </source>
</evidence>
<accession>A0A165XLC2</accession>
<gene>
    <name evidence="1" type="ORF">AZI98_10285</name>
</gene>
<sequence>MIQYKFDIEKNRSKEILENIINQLFPQKRIIYAMIPDYYDDFLLELSPKFVTIKNILDEKYSFPKTEYILGYAEAEDLSLVYEFYERASVIPFVVASQDIPFSAGREIVDFEKFYDYFKTNLISHLTIGYDQKFLTFYKNEPLQHKILSSFKSTLIQDELLPFKQNVETISGLDPKLRMTKTIKGSTALRLESLVLIRRTKAV</sequence>
<dbReference type="Proteomes" id="UP000076476">
    <property type="component" value="Unassembled WGS sequence"/>
</dbReference>
<dbReference type="AlphaFoldDB" id="A0A164B6Y1"/>
<dbReference type="EMBL" id="LWBR01000025">
    <property type="protein sequence ID" value="KZN96155.1"/>
    <property type="molecule type" value="Genomic_DNA"/>
</dbReference>
<dbReference type="OrthoDB" id="2863704at2"/>
<dbReference type="RefSeq" id="WP_063388205.1">
    <property type="nucleotide sequence ID" value="NZ_LVHY01000043.1"/>
</dbReference>
<protein>
    <submittedName>
        <fullName evidence="1">Uncharacterized protein</fullName>
    </submittedName>
</protein>
<comment type="caution">
    <text evidence="1">The sequence shown here is derived from an EMBL/GenBank/DDBJ whole genome shotgun (WGS) entry which is preliminary data.</text>
</comment>
<proteinExistence type="predicted"/>
<name>A0A164B6Y1_9BACI</name>